<dbReference type="OrthoDB" id="9796287at2"/>
<dbReference type="PANTHER" id="PTHR22602">
    <property type="entry name" value="TRANSFERASE CAF17, MITOCHONDRIAL-RELATED"/>
    <property type="match status" value="1"/>
</dbReference>
<keyword evidence="4" id="KW-0489">Methyltransferase</keyword>
<evidence type="ECO:0000313" key="4">
    <source>
        <dbReference type="EMBL" id="VEI13613.1"/>
    </source>
</evidence>
<dbReference type="Gene3D" id="3.30.1360.120">
    <property type="entry name" value="Probable tRNA modification gtpase trme, domain 1"/>
    <property type="match status" value="1"/>
</dbReference>
<dbReference type="InterPro" id="IPR027266">
    <property type="entry name" value="TrmE/GcvT-like"/>
</dbReference>
<dbReference type="NCBIfam" id="TIGR03317">
    <property type="entry name" value="ygfZ_signature"/>
    <property type="match status" value="1"/>
</dbReference>
<keyword evidence="4" id="KW-0808">Transferase</keyword>
<dbReference type="SUPFAM" id="SSF103025">
    <property type="entry name" value="Folate-binding domain"/>
    <property type="match status" value="1"/>
</dbReference>
<keyword evidence="1" id="KW-0809">Transit peptide</keyword>
<dbReference type="PANTHER" id="PTHR22602:SF0">
    <property type="entry name" value="TRANSFERASE CAF17, MITOCHONDRIAL-RELATED"/>
    <property type="match status" value="1"/>
</dbReference>
<keyword evidence="5" id="KW-1185">Reference proteome</keyword>
<protein>
    <submittedName>
        <fullName evidence="4">Glycine cleavage system aminomethyltransferase T</fullName>
    </submittedName>
</protein>
<dbReference type="Proteomes" id="UP000269542">
    <property type="component" value="Chromosome"/>
</dbReference>
<sequence>MNVTQGLPGAVMDESLGVPAHYANPFAEGNRLAAGEAFTDLSFLEVLSVSGVERATWLHNLTTRDFTALAPGESSEMLLLSPNGHVEAAAAVVDDGERTWFLMDTGCSEPFAQFLESMQFRMRVEVERWEGEQKPAVIGLMVPADELSEKTRTHATVIWEDPWPRTLPGGAHYGVADENHPARNANRTLLVVAQNEPVVETLIAAGFVPAGVQAWEAKRIAQWRPRPNTEAANQVLPHELDWLRTAVHLDKGCYRGQETVAKLVNLGKPPRRLTYLYLEGPEGDLPEPGAEVTSGGRTVGQLTSVARDSEDGPVALALLRRATALDAQLEVGAFVASQEEIVAREGKSSVSPQERPGQGLRRSNRGGGPGSADGGAGAFGSARGGLGSR</sequence>
<name>A0A3S4V7B7_9ACTO</name>
<evidence type="ECO:0000259" key="3">
    <source>
        <dbReference type="Pfam" id="PF25455"/>
    </source>
</evidence>
<dbReference type="InterPro" id="IPR017703">
    <property type="entry name" value="YgfZ/GCV_T_CS"/>
</dbReference>
<evidence type="ECO:0000256" key="2">
    <source>
        <dbReference type="SAM" id="MobiDB-lite"/>
    </source>
</evidence>
<dbReference type="GO" id="GO:0016226">
    <property type="term" value="P:iron-sulfur cluster assembly"/>
    <property type="evidence" value="ECO:0007669"/>
    <property type="project" value="TreeGrafter"/>
</dbReference>
<dbReference type="KEGG" id="tbw:NCTC13354_01334"/>
<dbReference type="AlphaFoldDB" id="A0A3S4V7B7"/>
<organism evidence="4 5">
    <name type="scientific">Trueperella bialowiezensis</name>
    <dbReference type="NCBI Taxonomy" id="312285"/>
    <lineage>
        <taxon>Bacteria</taxon>
        <taxon>Bacillati</taxon>
        <taxon>Actinomycetota</taxon>
        <taxon>Actinomycetes</taxon>
        <taxon>Actinomycetales</taxon>
        <taxon>Actinomycetaceae</taxon>
        <taxon>Trueperella</taxon>
    </lineage>
</organism>
<evidence type="ECO:0000256" key="1">
    <source>
        <dbReference type="ARBA" id="ARBA00022946"/>
    </source>
</evidence>
<feature type="domain" description="CAF17 C-terminal" evidence="3">
    <location>
        <begin position="272"/>
        <end position="332"/>
    </location>
</feature>
<gene>
    <name evidence="4" type="ORF">NCTC13354_01334</name>
</gene>
<feature type="region of interest" description="Disordered" evidence="2">
    <location>
        <begin position="342"/>
        <end position="389"/>
    </location>
</feature>
<dbReference type="Pfam" id="PF25455">
    <property type="entry name" value="Beta-barrel_CAF17_C"/>
    <property type="match status" value="1"/>
</dbReference>
<dbReference type="RefSeq" id="WP_126416701.1">
    <property type="nucleotide sequence ID" value="NZ_LR134476.1"/>
</dbReference>
<dbReference type="GO" id="GO:0008168">
    <property type="term" value="F:methyltransferase activity"/>
    <property type="evidence" value="ECO:0007669"/>
    <property type="project" value="UniProtKB-KW"/>
</dbReference>
<proteinExistence type="predicted"/>
<evidence type="ECO:0000313" key="5">
    <source>
        <dbReference type="Proteomes" id="UP000269542"/>
    </source>
</evidence>
<dbReference type="GO" id="GO:0032259">
    <property type="term" value="P:methylation"/>
    <property type="evidence" value="ECO:0007669"/>
    <property type="project" value="UniProtKB-KW"/>
</dbReference>
<dbReference type="PIRSF" id="PIRSF006487">
    <property type="entry name" value="GcvT"/>
    <property type="match status" value="1"/>
</dbReference>
<dbReference type="InterPro" id="IPR057460">
    <property type="entry name" value="CAF17_C"/>
</dbReference>
<feature type="compositionally biased region" description="Gly residues" evidence="2">
    <location>
        <begin position="365"/>
        <end position="389"/>
    </location>
</feature>
<dbReference type="EMBL" id="LR134476">
    <property type="protein sequence ID" value="VEI13613.1"/>
    <property type="molecule type" value="Genomic_DNA"/>
</dbReference>
<dbReference type="InterPro" id="IPR045179">
    <property type="entry name" value="YgfZ/GcvT"/>
</dbReference>
<reference evidence="4 5" key="1">
    <citation type="submission" date="2018-12" db="EMBL/GenBank/DDBJ databases">
        <authorList>
            <consortium name="Pathogen Informatics"/>
        </authorList>
    </citation>
    <scope>NUCLEOTIDE SEQUENCE [LARGE SCALE GENOMIC DNA]</scope>
    <source>
        <strain evidence="4 5">NCTC13354</strain>
    </source>
</reference>
<accession>A0A3S4V7B7</accession>